<dbReference type="InterPro" id="IPR001188">
    <property type="entry name" value="Sperm_putr-bd"/>
</dbReference>
<dbReference type="GO" id="GO:0042597">
    <property type="term" value="C:periplasmic space"/>
    <property type="evidence" value="ECO:0007669"/>
    <property type="project" value="UniProtKB-SubCell"/>
</dbReference>
<reference evidence="6 7" key="1">
    <citation type="submission" date="2013-03" db="EMBL/GenBank/DDBJ databases">
        <authorList>
            <person name="Linke B."/>
        </authorList>
    </citation>
    <scope>NUCLEOTIDE SEQUENCE [LARGE SCALE GENOMIC DNA]</scope>
    <source>
        <strain evidence="6 7">B13</strain>
    </source>
</reference>
<dbReference type="SUPFAM" id="SSF53850">
    <property type="entry name" value="Periplasmic binding protein-like II"/>
    <property type="match status" value="1"/>
</dbReference>
<evidence type="ECO:0000256" key="1">
    <source>
        <dbReference type="ARBA" id="ARBA00004418"/>
    </source>
</evidence>
<dbReference type="PRINTS" id="PR00909">
    <property type="entry name" value="SPERMDNBNDNG"/>
</dbReference>
<organism evidence="6 7">
    <name type="scientific">Pseudomonas knackmussii (strain DSM 6978 / CCUG 54928 / LMG 23759 / B13)</name>
    <dbReference type="NCBI Taxonomy" id="1301098"/>
    <lineage>
        <taxon>Bacteria</taxon>
        <taxon>Pseudomonadati</taxon>
        <taxon>Pseudomonadota</taxon>
        <taxon>Gammaproteobacteria</taxon>
        <taxon>Pseudomonadales</taxon>
        <taxon>Pseudomonadaceae</taxon>
        <taxon>Pseudomonas</taxon>
    </lineage>
</organism>
<dbReference type="RefSeq" id="WP_052355333.1">
    <property type="nucleotide sequence ID" value="NZ_HG322950.1"/>
</dbReference>
<evidence type="ECO:0000313" key="6">
    <source>
        <dbReference type="EMBL" id="CDF85331.1"/>
    </source>
</evidence>
<keyword evidence="4" id="KW-0574">Periplasm</keyword>
<evidence type="ECO:0000256" key="2">
    <source>
        <dbReference type="ARBA" id="ARBA00022448"/>
    </source>
</evidence>
<dbReference type="PANTHER" id="PTHR30222:SF18">
    <property type="entry name" value="BIFUNCTIONAL POLYHYDROXYBUTYRATE SYNTHASE _ ABC TRANSPORTER PERIPLASMIC BINDING PROTEIN-RELATED"/>
    <property type="match status" value="1"/>
</dbReference>
<dbReference type="STRING" id="1301098.PKB_4002"/>
<evidence type="ECO:0000256" key="5">
    <source>
        <dbReference type="SAM" id="SignalP"/>
    </source>
</evidence>
<dbReference type="eggNOG" id="COG0687">
    <property type="taxonomic scope" value="Bacteria"/>
</dbReference>
<dbReference type="HOGENOM" id="CLU_026974_1_4_6"/>
<feature type="signal peptide" evidence="5">
    <location>
        <begin position="1"/>
        <end position="29"/>
    </location>
</feature>
<dbReference type="PATRIC" id="fig|1301098.3.peg.4005"/>
<keyword evidence="2" id="KW-0813">Transport</keyword>
<dbReference type="Proteomes" id="UP000025241">
    <property type="component" value="Chromosome I"/>
</dbReference>
<gene>
    <name evidence="6" type="primary">potf9</name>
    <name evidence="6" type="ORF">PKB_4002</name>
</gene>
<dbReference type="InterPro" id="IPR006059">
    <property type="entry name" value="SBP"/>
</dbReference>
<evidence type="ECO:0000313" key="7">
    <source>
        <dbReference type="Proteomes" id="UP000025241"/>
    </source>
</evidence>
<dbReference type="GO" id="GO:0015846">
    <property type="term" value="P:polyamine transport"/>
    <property type="evidence" value="ECO:0007669"/>
    <property type="project" value="InterPro"/>
</dbReference>
<comment type="subcellular location">
    <subcellularLocation>
        <location evidence="1">Periplasm</location>
    </subcellularLocation>
</comment>
<evidence type="ECO:0000256" key="4">
    <source>
        <dbReference type="ARBA" id="ARBA00022764"/>
    </source>
</evidence>
<keyword evidence="7" id="KW-1185">Reference proteome</keyword>
<name>A0A024HKD0_PSEKB</name>
<dbReference type="PANTHER" id="PTHR30222">
    <property type="entry name" value="SPERMIDINE/PUTRESCINE-BINDING PERIPLASMIC PROTEIN"/>
    <property type="match status" value="1"/>
</dbReference>
<dbReference type="PROSITE" id="PS51257">
    <property type="entry name" value="PROKAR_LIPOPROTEIN"/>
    <property type="match status" value="1"/>
</dbReference>
<dbReference type="AlphaFoldDB" id="A0A024HKD0"/>
<protein>
    <submittedName>
        <fullName evidence="6">Putrescine-binding periplasmic protein</fullName>
    </submittedName>
</protein>
<accession>A0A024HKD0</accession>
<dbReference type="Gene3D" id="3.40.190.10">
    <property type="entry name" value="Periplasmic binding protein-like II"/>
    <property type="match status" value="2"/>
</dbReference>
<dbReference type="KEGG" id="pkc:PKB_4002"/>
<keyword evidence="3 5" id="KW-0732">Signal</keyword>
<sequence>MLKHNKKNKTILSGLLGAALLTAAGIACAEPVVRIYNWFDYIGPDTLKGFQKDTGITPKYDVYDSNEVLEAKLLSGHSGYDLVVPSDSFLPNYLKAGVFQKLDKSKLPNWKNLNPALLKVLEAKDPGNQYAMPYMWGTNGIAYNVDKVKAILGENAPVDSWDLVFKPENLSKLKQCGVAFLDSPTEVIPEVLGYLGLSPNSKNPDDYVKAEQLLTSLRPYVTYFSSSKFVTDLANGDVCVAIAWSGGAMQAASRAKEAKNGIKIEYRIPKEGTAAWFDVLAIPKDAQNVEQAHAYLNYLLRPEVVAPISDYVSYANPNQAADKLISADLRNNPNVYPPAEVQAKLYSVEMLPPKLERIRTRTWSKVKTGQ</sequence>
<dbReference type="PIRSF" id="PIRSF019574">
    <property type="entry name" value="Periplasmic_polyamine_BP"/>
    <property type="match status" value="1"/>
</dbReference>
<feature type="chain" id="PRO_5001530063" evidence="5">
    <location>
        <begin position="30"/>
        <end position="370"/>
    </location>
</feature>
<dbReference type="EMBL" id="HG322950">
    <property type="protein sequence ID" value="CDF85331.1"/>
    <property type="molecule type" value="Genomic_DNA"/>
</dbReference>
<dbReference type="GO" id="GO:0019808">
    <property type="term" value="F:polyamine binding"/>
    <property type="evidence" value="ECO:0007669"/>
    <property type="project" value="InterPro"/>
</dbReference>
<dbReference type="CDD" id="cd13659">
    <property type="entry name" value="PBP2_PotF"/>
    <property type="match status" value="1"/>
</dbReference>
<dbReference type="Pfam" id="PF13416">
    <property type="entry name" value="SBP_bac_8"/>
    <property type="match status" value="1"/>
</dbReference>
<reference evidence="6 7" key="2">
    <citation type="submission" date="2014-05" db="EMBL/GenBank/DDBJ databases">
        <title>Genome sequence of the 3-chlorobenzoate degrading bacterium Pseudomonas knackmussii B13 shows multiple evidence for horizontal gene transfer.</title>
        <authorList>
            <person name="Miyazaki R."/>
            <person name="Bertelli C."/>
            <person name="Falquet L."/>
            <person name="Robinson-Rechavi M."/>
            <person name="Gharib W."/>
            <person name="Roy S."/>
            <person name="Van der Meer J.R."/>
        </authorList>
    </citation>
    <scope>NUCLEOTIDE SEQUENCE [LARGE SCALE GENOMIC DNA]</scope>
    <source>
        <strain evidence="6 7">B13</strain>
    </source>
</reference>
<proteinExistence type="predicted"/>
<evidence type="ECO:0000256" key="3">
    <source>
        <dbReference type="ARBA" id="ARBA00022729"/>
    </source>
</evidence>
<dbReference type="OrthoDB" id="9769319at2"/>